<organism evidence="1 2">
    <name type="scientific">crAssphage sp. isolate ctbg_1</name>
    <dbReference type="NCBI Taxonomy" id="2989854"/>
    <lineage>
        <taxon>Viruses</taxon>
        <taxon>Duplodnaviria</taxon>
        <taxon>Heunggongvirae</taxon>
        <taxon>Uroviricota</taxon>
        <taxon>Caudoviricetes</taxon>
        <taxon>Crassvirales</taxon>
        <taxon>Intestiviridae</taxon>
        <taxon>Crudevirinae</taxon>
        <taxon>Whopevirus</taxon>
        <taxon>Whopevirus animalis</taxon>
    </lineage>
</organism>
<name>A0A345MSY2_9CAUD</name>
<evidence type="ECO:0000313" key="2">
    <source>
        <dbReference type="Proteomes" id="UP000257554"/>
    </source>
</evidence>
<dbReference type="RefSeq" id="YP_010097625.1">
    <property type="nucleotide sequence ID" value="NC_055760.1"/>
</dbReference>
<proteinExistence type="predicted"/>
<dbReference type="Proteomes" id="UP000257554">
    <property type="component" value="Segment"/>
</dbReference>
<dbReference type="GeneID" id="76971824"/>
<dbReference type="EMBL" id="MH616963">
    <property type="protein sequence ID" value="AXH74482.1"/>
    <property type="molecule type" value="Genomic_DNA"/>
</dbReference>
<keyword evidence="2" id="KW-1185">Reference proteome</keyword>
<sequence length="194" mass="21656">MYLLQGDKATYGINIPTSMSEITNEVLAELTKNIILSPHHTLICLVYKTTLFNLASSVRNGLNQDTVSVTPLVAKVSDTLVNTQLPVKEESQVMRPIIAPSIIERGYEVFIPTAASINSVMGYIQHDEDLRIQLFQKKYKGNAQTLGVPLTDKIIIEDNNTDIYLLGFKIVGNNDIVATIPLKQEIDDMFYIKN</sequence>
<protein>
    <submittedName>
        <fullName evidence="1">Uncharacterized protein</fullName>
    </submittedName>
</protein>
<evidence type="ECO:0000313" key="1">
    <source>
        <dbReference type="EMBL" id="AXH74482.1"/>
    </source>
</evidence>
<reference evidence="1 2" key="1">
    <citation type="submission" date="2018-07" db="EMBL/GenBank/DDBJ databases">
        <title>Uncovering a Universe of Circular DNA Viruses in Animal Metagenomes.</title>
        <authorList>
            <person name="Tisza M."/>
            <person name="Buck C."/>
            <person name="Pastrana D."/>
            <person name="Welch N."/>
            <person name="Peretti A."/>
        </authorList>
    </citation>
    <scope>NUCLEOTIDE SEQUENCE [LARGE SCALE GENOMIC DNA]</scope>
    <source>
        <strain evidence="1">Ctbg_1</strain>
    </source>
</reference>
<accession>A0A345MSY2</accession>